<feature type="compositionally biased region" description="Polar residues" evidence="1">
    <location>
        <begin position="13"/>
        <end position="22"/>
    </location>
</feature>
<reference evidence="2" key="1">
    <citation type="submission" date="2023-02" db="EMBL/GenBank/DDBJ databases">
        <title>Colletotrichum kahawae CIFC_Que2 genome sequencing and assembly.</title>
        <authorList>
            <person name="Baroncelli R."/>
        </authorList>
    </citation>
    <scope>NUCLEOTIDE SEQUENCE</scope>
    <source>
        <strain evidence="2">CIFC_Que2</strain>
    </source>
</reference>
<accession>A0AAD9YK84</accession>
<organism evidence="2 3">
    <name type="scientific">Colletotrichum kahawae</name>
    <name type="common">Coffee berry disease fungus</name>
    <dbReference type="NCBI Taxonomy" id="34407"/>
    <lineage>
        <taxon>Eukaryota</taxon>
        <taxon>Fungi</taxon>
        <taxon>Dikarya</taxon>
        <taxon>Ascomycota</taxon>
        <taxon>Pezizomycotina</taxon>
        <taxon>Sordariomycetes</taxon>
        <taxon>Hypocreomycetidae</taxon>
        <taxon>Glomerellales</taxon>
        <taxon>Glomerellaceae</taxon>
        <taxon>Colletotrichum</taxon>
        <taxon>Colletotrichum gloeosporioides species complex</taxon>
    </lineage>
</organism>
<comment type="caution">
    <text evidence="2">The sequence shown here is derived from an EMBL/GenBank/DDBJ whole genome shotgun (WGS) entry which is preliminary data.</text>
</comment>
<feature type="region of interest" description="Disordered" evidence="1">
    <location>
        <begin position="341"/>
        <end position="376"/>
    </location>
</feature>
<feature type="region of interest" description="Disordered" evidence="1">
    <location>
        <begin position="161"/>
        <end position="180"/>
    </location>
</feature>
<proteinExistence type="predicted"/>
<evidence type="ECO:0000256" key="1">
    <source>
        <dbReference type="SAM" id="MobiDB-lite"/>
    </source>
</evidence>
<feature type="compositionally biased region" description="Polar residues" evidence="1">
    <location>
        <begin position="411"/>
        <end position="424"/>
    </location>
</feature>
<name>A0AAD9YK84_COLKA</name>
<dbReference type="Proteomes" id="UP001281614">
    <property type="component" value="Unassembled WGS sequence"/>
</dbReference>
<keyword evidence="3" id="KW-1185">Reference proteome</keyword>
<protein>
    <submittedName>
        <fullName evidence="2">Uncharacterized protein</fullName>
    </submittedName>
</protein>
<feature type="region of interest" description="Disordered" evidence="1">
    <location>
        <begin position="411"/>
        <end position="574"/>
    </location>
</feature>
<dbReference type="EMBL" id="VYYT01000094">
    <property type="protein sequence ID" value="KAK2770525.1"/>
    <property type="molecule type" value="Genomic_DNA"/>
</dbReference>
<dbReference type="AlphaFoldDB" id="A0AAD9YK84"/>
<feature type="compositionally biased region" description="Polar residues" evidence="1">
    <location>
        <begin position="348"/>
        <end position="373"/>
    </location>
</feature>
<gene>
    <name evidence="2" type="ORF">CKAH01_14713</name>
</gene>
<feature type="compositionally biased region" description="Basic and acidic residues" evidence="1">
    <location>
        <begin position="490"/>
        <end position="513"/>
    </location>
</feature>
<feature type="compositionally biased region" description="Basic and acidic residues" evidence="1">
    <location>
        <begin position="425"/>
        <end position="440"/>
    </location>
</feature>
<evidence type="ECO:0000313" key="2">
    <source>
        <dbReference type="EMBL" id="KAK2770525.1"/>
    </source>
</evidence>
<feature type="compositionally biased region" description="Polar residues" evidence="1">
    <location>
        <begin position="561"/>
        <end position="574"/>
    </location>
</feature>
<feature type="region of interest" description="Disordered" evidence="1">
    <location>
        <begin position="1"/>
        <end position="25"/>
    </location>
</feature>
<sequence length="574" mass="65191">MKPDGRSSRTKNGETFTAVSSNRNREYTTSSKERIEFDEVYQDGKAEFKHTIVKFSDKFYILKYAYCDIKAWKPLLTDDRCDKHGVHFRQNALIAAAKHLNSALHGFLKKDFRQAIELLGIRVSNCTDALAKLNNDCVRHAFDMGYKPMNLLRSRYYASNHRSRHDTPTPSPERSMSLPAVSRQIPETERALEDVLNPTPGELYWANCPKANKASVAMALGWKALSMCGRNEMFCDLALHKEMPRPRCYEFDDEGIVGWAAGYRDGESLVSSREVPVMRCESNGEDSFMWTSVQLLTLFRLDDPDRRCDADAGELRTRQVYARARGFESFESMLAYKAIKEDPRQETSRTLPKTQRTGSDSESELQSTGSRSLRSCDLGKEVLGDDAVTEMRSAALTDPRDFDNVQDTMRSTVESTCPSLSHTPDIQKAESFRHQIRPKDSTATPTPLNTDRENQPGEVHTFETSSLLNSREETASHSPGASVASFLEQLRPRQNREEGTRTCTPHAEHHADTIEVLLSPPNRSSHQQPRLEADRQHTASTRARHRRQSQRTVVRQLRSRFMSTDSQTSAARRK</sequence>
<evidence type="ECO:0000313" key="3">
    <source>
        <dbReference type="Proteomes" id="UP001281614"/>
    </source>
</evidence>